<sequence length="270" mass="31593">MKIKGERSNNIYRKNVIDFSKRKRDLSHIQRPKKLSSRKFQFRIDKGIYFVLLILLLSSSVYIFLNSQYALLQNLFLTGNFLLDEQEILLKLPKEGQANFFKTSKKDYIQPLLENPWIKEVNVNKDYFSRAVQVEITERRPLFRTIENSKVSIIDDEGYLLPNLPGLFTVNVPFIIGNHDQKELNYLVSHVKELPDHFLYLLSEINIENLNSVYLYTVDGFIIRVGVISNLTNQRTEEIIKIINLQKDIGKRGIIDIRGQNIIFEEILEG</sequence>
<keyword evidence="9" id="KW-1185">Reference proteome</keyword>
<dbReference type="AlphaFoldDB" id="A0A1M6KUJ4"/>
<keyword evidence="1" id="KW-1003">Cell membrane</keyword>
<accession>A0A1M6KUJ4</accession>
<gene>
    <name evidence="8" type="ORF">SAMN02745227_00256</name>
</gene>
<dbReference type="RefSeq" id="WP_072905563.1">
    <property type="nucleotide sequence ID" value="NZ_FRAI01000005.1"/>
</dbReference>
<keyword evidence="2 8" id="KW-0132">Cell division</keyword>
<dbReference type="InterPro" id="IPR050487">
    <property type="entry name" value="FtsQ_DivIB"/>
</dbReference>
<dbReference type="PANTHER" id="PTHR37820">
    <property type="entry name" value="CELL DIVISION PROTEIN DIVIB"/>
    <property type="match status" value="1"/>
</dbReference>
<protein>
    <submittedName>
        <fullName evidence="8">Cell division septal protein FtsQ</fullName>
    </submittedName>
</protein>
<name>A0A1M6KUJ4_9FIRM</name>
<evidence type="ECO:0000313" key="8">
    <source>
        <dbReference type="EMBL" id="SHJ62613.1"/>
    </source>
</evidence>
<proteinExistence type="predicted"/>
<dbReference type="Gene3D" id="3.40.50.10960">
    <property type="match status" value="1"/>
</dbReference>
<feature type="domain" description="POTRA" evidence="7">
    <location>
        <begin position="77"/>
        <end position="139"/>
    </location>
</feature>
<keyword evidence="4 6" id="KW-1133">Transmembrane helix</keyword>
<dbReference type="EMBL" id="FRAI01000005">
    <property type="protein sequence ID" value="SHJ62613.1"/>
    <property type="molecule type" value="Genomic_DNA"/>
</dbReference>
<dbReference type="GO" id="GO:0005886">
    <property type="term" value="C:plasma membrane"/>
    <property type="evidence" value="ECO:0007669"/>
    <property type="project" value="TreeGrafter"/>
</dbReference>
<dbReference type="InterPro" id="IPR013685">
    <property type="entry name" value="POTRA_FtsQ_type"/>
</dbReference>
<evidence type="ECO:0000256" key="6">
    <source>
        <dbReference type="SAM" id="Phobius"/>
    </source>
</evidence>
<organism evidence="8 9">
    <name type="scientific">Anaerobranca californiensis DSM 14826</name>
    <dbReference type="NCBI Taxonomy" id="1120989"/>
    <lineage>
        <taxon>Bacteria</taxon>
        <taxon>Bacillati</taxon>
        <taxon>Bacillota</taxon>
        <taxon>Clostridia</taxon>
        <taxon>Eubacteriales</taxon>
        <taxon>Proteinivoracaceae</taxon>
        <taxon>Anaerobranca</taxon>
    </lineage>
</organism>
<evidence type="ECO:0000256" key="1">
    <source>
        <dbReference type="ARBA" id="ARBA00022475"/>
    </source>
</evidence>
<dbReference type="Proteomes" id="UP000243547">
    <property type="component" value="Unassembled WGS sequence"/>
</dbReference>
<evidence type="ECO:0000256" key="4">
    <source>
        <dbReference type="ARBA" id="ARBA00022989"/>
    </source>
</evidence>
<evidence type="ECO:0000256" key="3">
    <source>
        <dbReference type="ARBA" id="ARBA00022692"/>
    </source>
</evidence>
<dbReference type="OrthoDB" id="1953902at2"/>
<evidence type="ECO:0000256" key="2">
    <source>
        <dbReference type="ARBA" id="ARBA00022618"/>
    </source>
</evidence>
<dbReference type="Pfam" id="PF08478">
    <property type="entry name" value="POTRA_1"/>
    <property type="match status" value="1"/>
</dbReference>
<dbReference type="GO" id="GO:0051301">
    <property type="term" value="P:cell division"/>
    <property type="evidence" value="ECO:0007669"/>
    <property type="project" value="UniProtKB-KW"/>
</dbReference>
<keyword evidence="5" id="KW-0131">Cell cycle</keyword>
<keyword evidence="3 6" id="KW-0812">Transmembrane</keyword>
<reference evidence="9" key="1">
    <citation type="submission" date="2016-11" db="EMBL/GenBank/DDBJ databases">
        <authorList>
            <person name="Varghese N."/>
            <person name="Submissions S."/>
        </authorList>
    </citation>
    <scope>NUCLEOTIDE SEQUENCE [LARGE SCALE GENOMIC DNA]</scope>
    <source>
        <strain evidence="9">DSM 14826</strain>
    </source>
</reference>
<evidence type="ECO:0000313" key="9">
    <source>
        <dbReference type="Proteomes" id="UP000243547"/>
    </source>
</evidence>
<keyword evidence="6" id="KW-0472">Membrane</keyword>
<dbReference type="PANTHER" id="PTHR37820:SF1">
    <property type="entry name" value="CELL DIVISION PROTEIN FTSQ"/>
    <property type="match status" value="1"/>
</dbReference>
<feature type="transmembrane region" description="Helical" evidence="6">
    <location>
        <begin position="47"/>
        <end position="65"/>
    </location>
</feature>
<dbReference type="STRING" id="1120989.SAMN02745227_00256"/>
<evidence type="ECO:0000256" key="5">
    <source>
        <dbReference type="ARBA" id="ARBA00023306"/>
    </source>
</evidence>
<evidence type="ECO:0000259" key="7">
    <source>
        <dbReference type="Pfam" id="PF08478"/>
    </source>
</evidence>